<keyword evidence="1" id="KW-0732">Signal</keyword>
<accession>A0A8H9IJ93</accession>
<dbReference type="EMBL" id="BMZC01000016">
    <property type="protein sequence ID" value="GGZ80107.1"/>
    <property type="molecule type" value="Genomic_DNA"/>
</dbReference>
<protein>
    <recommendedName>
        <fullName evidence="4">DUF2946 domain-containing protein</fullName>
    </recommendedName>
</protein>
<gene>
    <name evidence="2" type="ORF">GCM10011274_42560</name>
</gene>
<evidence type="ECO:0000313" key="3">
    <source>
        <dbReference type="Proteomes" id="UP000622604"/>
    </source>
</evidence>
<name>A0A8H9IJ93_9ALTE</name>
<evidence type="ECO:0000256" key="1">
    <source>
        <dbReference type="SAM" id="SignalP"/>
    </source>
</evidence>
<dbReference type="AlphaFoldDB" id="A0A8H9IJ93"/>
<organism evidence="2 3">
    <name type="scientific">Paraglaciecola chathamensis</name>
    <dbReference type="NCBI Taxonomy" id="368405"/>
    <lineage>
        <taxon>Bacteria</taxon>
        <taxon>Pseudomonadati</taxon>
        <taxon>Pseudomonadota</taxon>
        <taxon>Gammaproteobacteria</taxon>
        <taxon>Alteromonadales</taxon>
        <taxon>Alteromonadaceae</taxon>
        <taxon>Paraglaciecola</taxon>
    </lineage>
</organism>
<reference evidence="2" key="2">
    <citation type="submission" date="2020-09" db="EMBL/GenBank/DDBJ databases">
        <authorList>
            <person name="Sun Q."/>
            <person name="Kim S."/>
        </authorList>
    </citation>
    <scope>NUCLEOTIDE SEQUENCE</scope>
    <source>
        <strain evidence="2">KCTC 32337</strain>
    </source>
</reference>
<feature type="chain" id="PRO_5034996752" description="DUF2946 domain-containing protein" evidence="1">
    <location>
        <begin position="22"/>
        <end position="134"/>
    </location>
</feature>
<evidence type="ECO:0000313" key="2">
    <source>
        <dbReference type="EMBL" id="GGZ80107.1"/>
    </source>
</evidence>
<sequence>MFNIRVASYLLISLIFFQSFSAVGNTLDFHAIDSQHLNEIHEHELGDNNAVKVSKFQQVSSQYQTDVENDKIDLPHNPADCHHCGHCNGAHTQWLGNANGIELHFVPVLHGFYYLTKVIEAPVSQLLRPPKAIS</sequence>
<proteinExistence type="predicted"/>
<comment type="caution">
    <text evidence="2">The sequence shown here is derived from an EMBL/GenBank/DDBJ whole genome shotgun (WGS) entry which is preliminary data.</text>
</comment>
<dbReference type="Proteomes" id="UP000622604">
    <property type="component" value="Unassembled WGS sequence"/>
</dbReference>
<evidence type="ECO:0008006" key="4">
    <source>
        <dbReference type="Google" id="ProtNLM"/>
    </source>
</evidence>
<reference evidence="2" key="1">
    <citation type="journal article" date="2014" name="Int. J. Syst. Evol. Microbiol.">
        <title>Complete genome sequence of Corynebacterium casei LMG S-19264T (=DSM 44701T), isolated from a smear-ripened cheese.</title>
        <authorList>
            <consortium name="US DOE Joint Genome Institute (JGI-PGF)"/>
            <person name="Walter F."/>
            <person name="Albersmeier A."/>
            <person name="Kalinowski J."/>
            <person name="Ruckert C."/>
        </authorList>
    </citation>
    <scope>NUCLEOTIDE SEQUENCE</scope>
    <source>
        <strain evidence="2">KCTC 32337</strain>
    </source>
</reference>
<feature type="signal peptide" evidence="1">
    <location>
        <begin position="1"/>
        <end position="21"/>
    </location>
</feature>
<dbReference type="RefSeq" id="WP_013755238.1">
    <property type="nucleotide sequence ID" value="NZ_BMZC01000016.1"/>
</dbReference>